<dbReference type="EMBL" id="GDID01000414">
    <property type="protein sequence ID" value="JAP96192.1"/>
    <property type="molecule type" value="Transcribed_RNA"/>
</dbReference>
<evidence type="ECO:0000313" key="2">
    <source>
        <dbReference type="EMBL" id="JAP96192.1"/>
    </source>
</evidence>
<sequence>ISTINNRKYATVQAYDIVGDIQGVASGFFRVVYNAIQLLQIDVYALHSSDDLQQIWVQLLQTAFNLRKVDLQLLIGKLDLLSFKQNYMKQIQKLIQSLPEELLVLFSTDLFCKTCNLLKTVVSSSTRHVCSGCKQLYTVKKLPILIAQNAQAPIQRNMQFYSKNYLLNAILTSKSEFQKHLAYSVLVDFQFSSKEEMYILSSVEAAQLRSVADSMTYLKPHKVAQFLGQEQSQMEQKIGRAALLIYFNYQNLSQSVRNNVQTDFQVETEEPEVQLTQQIQIEKPIQMPIQFTQIQKFESSEEVEVEEVEEEVEKPRIIKETKQQKRIRICDWQWIVYLMLILSMAFFLTSIVLLVQIFIKKASTLQLKNIIVDDKMIIHPFSEAKSAKFQLKRPQKSKTAKMYANLDPGVYSDSLSFQELVAEKATFTDLLNFESYCTYLEGNVFLESMKIATGVFNVINSTNLTANRYLVGQSSSLSQLNITNLTVDQIESVQFNSTKSEFDYFKAMTVKTTNGTSTNLNGSVESTNAQIDTLTTGSAVVQTLTSNFTETNNITTNLQLSGSVVHTGQLLNENLTVSGQNSVKMNITGQISNLSTDSINATSITAVNVVGVSNSSTLQATSSVSDYFSATSLNGSVQTNSVTTTSTTNLSQSITATNFSASASQTTFDSASITIGQNNYENNILTLKNTAIQSKTLTFVGDFQCANLKWLNATGTSIQVSNASTLYYLNAVTSTTAQNTSTLNLNFNSSFSLTNMYAQVYKIRTVNDPYTHTLFYYNSTSQYIVGEPETLFAQNYRVVNSSIPKC</sequence>
<proteinExistence type="predicted"/>
<reference evidence="2" key="1">
    <citation type="submission" date="2015-07" db="EMBL/GenBank/DDBJ databases">
        <title>Adaptation to a free-living lifestyle via gene acquisitions in the diplomonad Trepomonas sp. PC1.</title>
        <authorList>
            <person name="Xu F."/>
            <person name="Jerlstrom-Hultqvist J."/>
            <person name="Kolisko M."/>
            <person name="Simpson A.G.B."/>
            <person name="Roger A.J."/>
            <person name="Svard S.G."/>
            <person name="Andersson J.O."/>
        </authorList>
    </citation>
    <scope>NUCLEOTIDE SEQUENCE</scope>
    <source>
        <strain evidence="2">PC1</strain>
    </source>
</reference>
<keyword evidence="1" id="KW-0472">Membrane</keyword>
<feature type="transmembrane region" description="Helical" evidence="1">
    <location>
        <begin position="334"/>
        <end position="359"/>
    </location>
</feature>
<dbReference type="AlphaFoldDB" id="A0A146KHP5"/>
<organism evidence="2">
    <name type="scientific">Trepomonas sp. PC1</name>
    <dbReference type="NCBI Taxonomy" id="1076344"/>
    <lineage>
        <taxon>Eukaryota</taxon>
        <taxon>Metamonada</taxon>
        <taxon>Diplomonadida</taxon>
        <taxon>Hexamitidae</taxon>
        <taxon>Hexamitinae</taxon>
        <taxon>Trepomonas</taxon>
    </lineage>
</organism>
<name>A0A146KHP5_9EUKA</name>
<feature type="non-terminal residue" evidence="2">
    <location>
        <position position="1"/>
    </location>
</feature>
<keyword evidence="1" id="KW-1133">Transmembrane helix</keyword>
<accession>A0A146KHP5</accession>
<evidence type="ECO:0008006" key="3">
    <source>
        <dbReference type="Google" id="ProtNLM"/>
    </source>
</evidence>
<evidence type="ECO:0000256" key="1">
    <source>
        <dbReference type="SAM" id="Phobius"/>
    </source>
</evidence>
<gene>
    <name evidence="2" type="ORF">TPC1_10553</name>
</gene>
<protein>
    <recommendedName>
        <fullName evidence="3">Transmembrane protein</fullName>
    </recommendedName>
</protein>
<keyword evidence="1" id="KW-0812">Transmembrane</keyword>